<evidence type="ECO:0000313" key="3">
    <source>
        <dbReference type="Proteomes" id="UP001564657"/>
    </source>
</evidence>
<organism evidence="2 3">
    <name type="scientific">Clostridium moutaii</name>
    <dbReference type="NCBI Taxonomy" id="3240932"/>
    <lineage>
        <taxon>Bacteria</taxon>
        <taxon>Bacillati</taxon>
        <taxon>Bacillota</taxon>
        <taxon>Clostridia</taxon>
        <taxon>Eubacteriales</taxon>
        <taxon>Clostridiaceae</taxon>
        <taxon>Clostridium</taxon>
    </lineage>
</organism>
<keyword evidence="3" id="KW-1185">Reference proteome</keyword>
<protein>
    <submittedName>
        <fullName evidence="2">DUF2127 domain-containing protein</fullName>
    </submittedName>
</protein>
<keyword evidence="1" id="KW-0812">Transmembrane</keyword>
<reference evidence="2 3" key="1">
    <citation type="submission" date="2024-08" db="EMBL/GenBank/DDBJ databases">
        <title>Clostridium lapicellarii sp. nov., and Clostridium renhuaiense sp. nov., two species isolated from the mud in a fermentation cellar used for producing sauce-flavour Chinese liquors.</title>
        <authorList>
            <person name="Yang F."/>
            <person name="Wang H."/>
            <person name="Chen L.Q."/>
            <person name="Zhou N."/>
            <person name="Lu J.J."/>
            <person name="Pu X.X."/>
            <person name="Wan B."/>
            <person name="Wang L."/>
            <person name="Liu S.J."/>
        </authorList>
    </citation>
    <scope>NUCLEOTIDE SEQUENCE [LARGE SCALE GENOMIC DNA]</scope>
    <source>
        <strain evidence="2 3">MT-5</strain>
    </source>
</reference>
<dbReference type="InterPro" id="IPR021125">
    <property type="entry name" value="DUF2127"/>
</dbReference>
<keyword evidence="1" id="KW-0472">Membrane</keyword>
<dbReference type="Proteomes" id="UP001564657">
    <property type="component" value="Unassembled WGS sequence"/>
</dbReference>
<sequence>MMYYSNSNKGNNIVHKSFEIGMLLKAINGILEITGGILLVFLNPNRLNDVVIPLVQHELLENPKDIIVNFAMNMVSNFSLSSQHFVIFYLMSHGIIKLFLIIMIWRKKMWSYPLTIVSLILFIFYQTYRYMIDYSIWLMLLTAFDIIMIILTFLEYKNRRNNVVYKRLTKE</sequence>
<gene>
    <name evidence="2" type="ORF">AB8U03_13660</name>
</gene>
<evidence type="ECO:0000256" key="1">
    <source>
        <dbReference type="SAM" id="Phobius"/>
    </source>
</evidence>
<feature type="transmembrane region" description="Helical" evidence="1">
    <location>
        <begin position="86"/>
        <end position="105"/>
    </location>
</feature>
<feature type="transmembrane region" description="Helical" evidence="1">
    <location>
        <begin position="134"/>
        <end position="154"/>
    </location>
</feature>
<feature type="transmembrane region" description="Helical" evidence="1">
    <location>
        <begin position="20"/>
        <end position="42"/>
    </location>
</feature>
<dbReference type="PIRSF" id="PIRSF034455">
    <property type="entry name" value="UCP034455"/>
    <property type="match status" value="1"/>
</dbReference>
<dbReference type="EMBL" id="JBGEWD010000015">
    <property type="protein sequence ID" value="MEY8001223.1"/>
    <property type="molecule type" value="Genomic_DNA"/>
</dbReference>
<keyword evidence="1" id="KW-1133">Transmembrane helix</keyword>
<dbReference type="InterPro" id="IPR014591">
    <property type="entry name" value="UCP034455"/>
</dbReference>
<dbReference type="Pfam" id="PF09900">
    <property type="entry name" value="DUF2127"/>
    <property type="match status" value="1"/>
</dbReference>
<evidence type="ECO:0000313" key="2">
    <source>
        <dbReference type="EMBL" id="MEY8001223.1"/>
    </source>
</evidence>
<proteinExistence type="predicted"/>
<accession>A0ABV4BR17</accession>
<name>A0ABV4BR17_9CLOT</name>
<feature type="transmembrane region" description="Helical" evidence="1">
    <location>
        <begin position="112"/>
        <end position="128"/>
    </location>
</feature>
<comment type="caution">
    <text evidence="2">The sequence shown here is derived from an EMBL/GenBank/DDBJ whole genome shotgun (WGS) entry which is preliminary data.</text>
</comment>